<feature type="compositionally biased region" description="Basic and acidic residues" evidence="1">
    <location>
        <begin position="250"/>
        <end position="264"/>
    </location>
</feature>
<evidence type="ECO:0000313" key="2">
    <source>
        <dbReference type="EMBL" id="GAA5183890.1"/>
    </source>
</evidence>
<accession>A0ABP9RPT5</accession>
<reference evidence="3" key="1">
    <citation type="journal article" date="2019" name="Int. J. Syst. Evol. Microbiol.">
        <title>The Global Catalogue of Microorganisms (GCM) 10K type strain sequencing project: providing services to taxonomists for standard genome sequencing and annotation.</title>
        <authorList>
            <consortium name="The Broad Institute Genomics Platform"/>
            <consortium name="The Broad Institute Genome Sequencing Center for Infectious Disease"/>
            <person name="Wu L."/>
            <person name="Ma J."/>
        </authorList>
    </citation>
    <scope>NUCLEOTIDE SEQUENCE [LARGE SCALE GENOMIC DNA]</scope>
    <source>
        <strain evidence="3">JCM 18304</strain>
    </source>
</reference>
<feature type="region of interest" description="Disordered" evidence="1">
    <location>
        <begin position="112"/>
        <end position="142"/>
    </location>
</feature>
<organism evidence="2 3">
    <name type="scientific">Rugosimonospora acidiphila</name>
    <dbReference type="NCBI Taxonomy" id="556531"/>
    <lineage>
        <taxon>Bacteria</taxon>
        <taxon>Bacillati</taxon>
        <taxon>Actinomycetota</taxon>
        <taxon>Actinomycetes</taxon>
        <taxon>Micromonosporales</taxon>
        <taxon>Micromonosporaceae</taxon>
        <taxon>Rugosimonospora</taxon>
    </lineage>
</organism>
<evidence type="ECO:0000313" key="3">
    <source>
        <dbReference type="Proteomes" id="UP001501570"/>
    </source>
</evidence>
<comment type="caution">
    <text evidence="2">The sequence shown here is derived from an EMBL/GenBank/DDBJ whole genome shotgun (WGS) entry which is preliminary data.</text>
</comment>
<dbReference type="InterPro" id="IPR049574">
    <property type="entry name" value="CrtA-like"/>
</dbReference>
<dbReference type="CDD" id="cd21650">
    <property type="entry name" value="CrtA-like"/>
    <property type="match status" value="1"/>
</dbReference>
<evidence type="ECO:0000256" key="1">
    <source>
        <dbReference type="SAM" id="MobiDB-lite"/>
    </source>
</evidence>
<feature type="region of interest" description="Disordered" evidence="1">
    <location>
        <begin position="250"/>
        <end position="275"/>
    </location>
</feature>
<keyword evidence="3" id="KW-1185">Reference proteome</keyword>
<name>A0ABP9RPT5_9ACTN</name>
<evidence type="ECO:0008006" key="4">
    <source>
        <dbReference type="Google" id="ProtNLM"/>
    </source>
</evidence>
<proteinExistence type="predicted"/>
<feature type="compositionally biased region" description="Gly residues" evidence="1">
    <location>
        <begin position="132"/>
        <end position="141"/>
    </location>
</feature>
<protein>
    <recommendedName>
        <fullName evidence="4">Spheroidene monooxygenase</fullName>
    </recommendedName>
</protein>
<gene>
    <name evidence="2" type="ORF">GCM10023322_24170</name>
</gene>
<sequence length="275" mass="29600">MTAESGPVPNSTTGYGVSLYVWRIPAVAIPAAMWRMAVDPRRVRREDGVRFVKLLGTGRGGEFGPTRADPTRWAALAVYDQARPGFAGWDRRAVASCRIDLAPLNARGSWAGREPFPITPAGSSGTNQPDGTTGGKAGGTDGPVLALTRARLRPTRAVTFWRATGPVAAAASEASGLLAAFGIGEAPLGWQGTVTVWRRAADLLRFAYRHPQHRQAIERTMTTGWYAEELFARFAVLDVVGDTGVIGWGSERHGAEKRSTRRPVDGGTIPNRRPR</sequence>
<dbReference type="EMBL" id="BAABJQ010000006">
    <property type="protein sequence ID" value="GAA5183890.1"/>
    <property type="molecule type" value="Genomic_DNA"/>
</dbReference>
<dbReference type="Proteomes" id="UP001501570">
    <property type="component" value="Unassembled WGS sequence"/>
</dbReference>